<gene>
    <name evidence="1" type="ORF">FA95DRAFT_1536172</name>
</gene>
<dbReference type="Proteomes" id="UP000814033">
    <property type="component" value="Unassembled WGS sequence"/>
</dbReference>
<accession>A0ACB8S410</accession>
<protein>
    <submittedName>
        <fullName evidence="1">Uncharacterized protein</fullName>
    </submittedName>
</protein>
<reference evidence="1" key="1">
    <citation type="submission" date="2021-02" db="EMBL/GenBank/DDBJ databases">
        <authorList>
            <consortium name="DOE Joint Genome Institute"/>
            <person name="Ahrendt S."/>
            <person name="Looney B.P."/>
            <person name="Miyauchi S."/>
            <person name="Morin E."/>
            <person name="Drula E."/>
            <person name="Courty P.E."/>
            <person name="Chicoki N."/>
            <person name="Fauchery L."/>
            <person name="Kohler A."/>
            <person name="Kuo A."/>
            <person name="Labutti K."/>
            <person name="Pangilinan J."/>
            <person name="Lipzen A."/>
            <person name="Riley R."/>
            <person name="Andreopoulos W."/>
            <person name="He G."/>
            <person name="Johnson J."/>
            <person name="Barry K.W."/>
            <person name="Grigoriev I.V."/>
            <person name="Nagy L."/>
            <person name="Hibbett D."/>
            <person name="Henrissat B."/>
            <person name="Matheny P.B."/>
            <person name="Labbe J."/>
            <person name="Martin F."/>
        </authorList>
    </citation>
    <scope>NUCLEOTIDE SEQUENCE</scope>
    <source>
        <strain evidence="1">FP105234-sp</strain>
    </source>
</reference>
<evidence type="ECO:0000313" key="1">
    <source>
        <dbReference type="EMBL" id="KAI0050626.1"/>
    </source>
</evidence>
<keyword evidence="2" id="KW-1185">Reference proteome</keyword>
<reference evidence="1" key="2">
    <citation type="journal article" date="2022" name="New Phytol.">
        <title>Evolutionary transition to the ectomycorrhizal habit in the genomes of a hyperdiverse lineage of mushroom-forming fungi.</title>
        <authorList>
            <person name="Looney B."/>
            <person name="Miyauchi S."/>
            <person name="Morin E."/>
            <person name="Drula E."/>
            <person name="Courty P.E."/>
            <person name="Kohler A."/>
            <person name="Kuo A."/>
            <person name="LaButti K."/>
            <person name="Pangilinan J."/>
            <person name="Lipzen A."/>
            <person name="Riley R."/>
            <person name="Andreopoulos W."/>
            <person name="He G."/>
            <person name="Johnson J."/>
            <person name="Nolan M."/>
            <person name="Tritt A."/>
            <person name="Barry K.W."/>
            <person name="Grigoriev I.V."/>
            <person name="Nagy L.G."/>
            <person name="Hibbett D."/>
            <person name="Henrissat B."/>
            <person name="Matheny P.B."/>
            <person name="Labbe J."/>
            <person name="Martin F.M."/>
        </authorList>
    </citation>
    <scope>NUCLEOTIDE SEQUENCE</scope>
    <source>
        <strain evidence="1">FP105234-sp</strain>
    </source>
</reference>
<name>A0ACB8S410_9AGAM</name>
<comment type="caution">
    <text evidence="1">The sequence shown here is derived from an EMBL/GenBank/DDBJ whole genome shotgun (WGS) entry which is preliminary data.</text>
</comment>
<proteinExistence type="predicted"/>
<organism evidence="1 2">
    <name type="scientific">Auriscalpium vulgare</name>
    <dbReference type="NCBI Taxonomy" id="40419"/>
    <lineage>
        <taxon>Eukaryota</taxon>
        <taxon>Fungi</taxon>
        <taxon>Dikarya</taxon>
        <taxon>Basidiomycota</taxon>
        <taxon>Agaricomycotina</taxon>
        <taxon>Agaricomycetes</taxon>
        <taxon>Russulales</taxon>
        <taxon>Auriscalpiaceae</taxon>
        <taxon>Auriscalpium</taxon>
    </lineage>
</organism>
<evidence type="ECO:0000313" key="2">
    <source>
        <dbReference type="Proteomes" id="UP000814033"/>
    </source>
</evidence>
<dbReference type="EMBL" id="MU275860">
    <property type="protein sequence ID" value="KAI0050626.1"/>
    <property type="molecule type" value="Genomic_DNA"/>
</dbReference>
<sequence length="147" mass="15938">MLVLSTLHKLLSQVLSHPDIHSAALLTPEGQLVSFACHPYRTKDDIRLLVGLSSEVWQEEGDQGIATVDSELGRIIVYPVHSSSDQPREKPAMLLAMGASDAVDWDELEAKARDVTARLGRSVSKLRSPLTAAPHSPPSVANARLAR</sequence>